<protein>
    <submittedName>
        <fullName evidence="2">Type VI secretion system baseplate subunit TssG</fullName>
    </submittedName>
</protein>
<sequence>MDGKKRTASPHLISGNLPVNEGTNDPLGQVFHNACSYNFFAMAELLHRLAQGEKGTPELSLRDDPIQENLNRPGFPGECFICELRLP</sequence>
<feature type="region of interest" description="Disordered" evidence="1">
    <location>
        <begin position="1"/>
        <end position="23"/>
    </location>
</feature>
<gene>
    <name evidence="2" type="ORF">EYS06_23540</name>
</gene>
<organism evidence="2 3">
    <name type="scientific">Escherichia albertii</name>
    <dbReference type="NCBI Taxonomy" id="208962"/>
    <lineage>
        <taxon>Bacteria</taxon>
        <taxon>Pseudomonadati</taxon>
        <taxon>Pseudomonadota</taxon>
        <taxon>Gammaproteobacteria</taxon>
        <taxon>Enterobacterales</taxon>
        <taxon>Enterobacteriaceae</taxon>
        <taxon>Escherichia</taxon>
    </lineage>
</organism>
<proteinExistence type="predicted"/>
<comment type="caution">
    <text evidence="2">The sequence shown here is derived from an EMBL/GenBank/DDBJ whole genome shotgun (WGS) entry which is preliminary data.</text>
</comment>
<dbReference type="AlphaFoldDB" id="A0A7Z7YII2"/>
<accession>A0A7Z7YII2</accession>
<dbReference type="Proteomes" id="UP000292187">
    <property type="component" value="Unassembled WGS sequence"/>
</dbReference>
<evidence type="ECO:0000313" key="3">
    <source>
        <dbReference type="Proteomes" id="UP000292187"/>
    </source>
</evidence>
<name>A0A7Z7YII2_ESCAL</name>
<evidence type="ECO:0000256" key="1">
    <source>
        <dbReference type="SAM" id="MobiDB-lite"/>
    </source>
</evidence>
<reference evidence="2 3" key="1">
    <citation type="submission" date="2019-02" db="EMBL/GenBank/DDBJ databases">
        <title>Draft genome sequence of Escherichia albertii strain Mex-12/320a, isolated from an infant with diarrhea, harboring virulence genes associated with diarrheagenic strains of enteropathogenic E. coli.</title>
        <authorList>
            <person name="Maldonado-Puga S."/>
            <person name="Meza-Segura M."/>
            <person name="Zaidi M.B."/>
            <person name="Estrada-Garcia T."/>
        </authorList>
    </citation>
    <scope>NUCLEOTIDE SEQUENCE [LARGE SCALE GENOMIC DNA]</scope>
    <source>
        <strain evidence="2 3">Mex-12/320a</strain>
    </source>
</reference>
<dbReference type="EMBL" id="SIZV01000071">
    <property type="protein sequence ID" value="TBR47510.1"/>
    <property type="molecule type" value="Genomic_DNA"/>
</dbReference>
<feature type="non-terminal residue" evidence="2">
    <location>
        <position position="87"/>
    </location>
</feature>
<evidence type="ECO:0000313" key="2">
    <source>
        <dbReference type="EMBL" id="TBR47510.1"/>
    </source>
</evidence>